<comment type="caution">
    <text evidence="2">The sequence shown here is derived from an EMBL/GenBank/DDBJ whole genome shotgun (WGS) entry which is preliminary data.</text>
</comment>
<dbReference type="GeneID" id="95581302"/>
<dbReference type="Proteomes" id="UP000288028">
    <property type="component" value="Unassembled WGS sequence"/>
</dbReference>
<dbReference type="RefSeq" id="WP_126792361.1">
    <property type="nucleotide sequence ID" value="NZ_CP060720.1"/>
</dbReference>
<evidence type="ECO:0000256" key="1">
    <source>
        <dbReference type="SAM" id="MobiDB-lite"/>
    </source>
</evidence>
<feature type="compositionally biased region" description="Basic residues" evidence="1">
    <location>
        <begin position="112"/>
        <end position="127"/>
    </location>
</feature>
<feature type="region of interest" description="Disordered" evidence="1">
    <location>
        <begin position="27"/>
        <end position="65"/>
    </location>
</feature>
<protein>
    <submittedName>
        <fullName evidence="2">Uncharacterized protein</fullName>
    </submittedName>
</protein>
<feature type="compositionally biased region" description="Basic and acidic residues" evidence="1">
    <location>
        <begin position="41"/>
        <end position="50"/>
    </location>
</feature>
<accession>A0A430B7G8</accession>
<evidence type="ECO:0000313" key="2">
    <source>
        <dbReference type="EMBL" id="RSU16198.1"/>
    </source>
</evidence>
<feature type="compositionally biased region" description="Basic and acidic residues" evidence="1">
    <location>
        <begin position="89"/>
        <end position="109"/>
    </location>
</feature>
<gene>
    <name evidence="2" type="ORF">CBF28_04485</name>
</gene>
<dbReference type="EMBL" id="NGKB01000003">
    <property type="protein sequence ID" value="RSU16198.1"/>
    <property type="molecule type" value="Genomic_DNA"/>
</dbReference>
<keyword evidence="3" id="KW-1185">Reference proteome</keyword>
<feature type="region of interest" description="Disordered" evidence="1">
    <location>
        <begin position="87"/>
        <end position="127"/>
    </location>
</feature>
<organism evidence="2 3">
    <name type="scientific">Vagococcus carniphilus</name>
    <dbReference type="NCBI Taxonomy" id="218144"/>
    <lineage>
        <taxon>Bacteria</taxon>
        <taxon>Bacillati</taxon>
        <taxon>Bacillota</taxon>
        <taxon>Bacilli</taxon>
        <taxon>Lactobacillales</taxon>
        <taxon>Enterococcaceae</taxon>
        <taxon>Vagococcus</taxon>
    </lineage>
</organism>
<feature type="compositionally biased region" description="Polar residues" evidence="1">
    <location>
        <begin position="27"/>
        <end position="37"/>
    </location>
</feature>
<evidence type="ECO:0000313" key="3">
    <source>
        <dbReference type="Proteomes" id="UP000288028"/>
    </source>
</evidence>
<dbReference type="AlphaFoldDB" id="A0A430B7G8"/>
<proteinExistence type="predicted"/>
<name>A0A430B7G8_9ENTE</name>
<reference evidence="2 3" key="1">
    <citation type="submission" date="2017-05" db="EMBL/GenBank/DDBJ databases">
        <title>Vagococcus spp. assemblies.</title>
        <authorList>
            <person name="Gulvik C.A."/>
        </authorList>
    </citation>
    <scope>NUCLEOTIDE SEQUENCE [LARGE SCALE GENOMIC DNA]</scope>
    <source>
        <strain evidence="2 3">SS1714</strain>
    </source>
</reference>
<sequence>MKKKIIITSILGLIGIFLVAGTMTLASTTNQNRSETTVAPKENKPVRNEENSYCQREGHQMNGDSYRCDGPKKGYHNENCDYYDELKEEDSSKEENFSRRRGGCHDDNGSGRGRHRNSGRHMRMNNY</sequence>